<dbReference type="PANTHER" id="PTHR10177">
    <property type="entry name" value="CYCLINS"/>
    <property type="match status" value="1"/>
</dbReference>
<dbReference type="GO" id="GO:0051301">
    <property type="term" value="P:cell division"/>
    <property type="evidence" value="ECO:0007669"/>
    <property type="project" value="UniProtKB-KW"/>
</dbReference>
<keyword evidence="1" id="KW-0132">Cell division</keyword>
<evidence type="ECO:0000313" key="8">
    <source>
        <dbReference type="Proteomes" id="UP000688137"/>
    </source>
</evidence>
<dbReference type="CDD" id="cd20537">
    <property type="entry name" value="CYCLIN_CCNO-like_rpt2"/>
    <property type="match status" value="1"/>
</dbReference>
<dbReference type="InterPro" id="IPR039361">
    <property type="entry name" value="Cyclin"/>
</dbReference>
<proteinExistence type="inferred from homology"/>
<feature type="domain" description="Cyclin-like" evidence="5">
    <location>
        <begin position="106"/>
        <end position="190"/>
    </location>
</feature>
<dbReference type="PROSITE" id="PS00292">
    <property type="entry name" value="CYCLINS"/>
    <property type="match status" value="1"/>
</dbReference>
<dbReference type="Pfam" id="PF02984">
    <property type="entry name" value="Cyclin_C"/>
    <property type="match status" value="1"/>
</dbReference>
<reference evidence="7" key="1">
    <citation type="submission" date="2021-01" db="EMBL/GenBank/DDBJ databases">
        <authorList>
            <consortium name="Genoscope - CEA"/>
            <person name="William W."/>
        </authorList>
    </citation>
    <scope>NUCLEOTIDE SEQUENCE</scope>
</reference>
<evidence type="ECO:0008006" key="9">
    <source>
        <dbReference type="Google" id="ProtNLM"/>
    </source>
</evidence>
<evidence type="ECO:0000259" key="6">
    <source>
        <dbReference type="SMART" id="SM01332"/>
    </source>
</evidence>
<comment type="similarity">
    <text evidence="4">Belongs to the cyclin family.</text>
</comment>
<feature type="domain" description="Cyclin C-terminal" evidence="6">
    <location>
        <begin position="199"/>
        <end position="314"/>
    </location>
</feature>
<keyword evidence="8" id="KW-1185">Reference proteome</keyword>
<dbReference type="SMART" id="SM00385">
    <property type="entry name" value="CYCLIN"/>
    <property type="match status" value="2"/>
</dbReference>
<evidence type="ECO:0000256" key="3">
    <source>
        <dbReference type="ARBA" id="ARBA00023306"/>
    </source>
</evidence>
<dbReference type="Proteomes" id="UP000688137">
    <property type="component" value="Unassembled WGS sequence"/>
</dbReference>
<dbReference type="FunFam" id="1.10.472.10:FF:000001">
    <property type="entry name" value="G2/mitotic-specific cyclin"/>
    <property type="match status" value="1"/>
</dbReference>
<dbReference type="InterPro" id="IPR006671">
    <property type="entry name" value="Cyclin_N"/>
</dbReference>
<dbReference type="InterPro" id="IPR004367">
    <property type="entry name" value="Cyclin_C-dom"/>
</dbReference>
<evidence type="ECO:0000256" key="1">
    <source>
        <dbReference type="ARBA" id="ARBA00022618"/>
    </source>
</evidence>
<comment type="caution">
    <text evidence="7">The sequence shown here is derived from an EMBL/GenBank/DDBJ whole genome shotgun (WGS) entry which is preliminary data.</text>
</comment>
<dbReference type="AlphaFoldDB" id="A0A8S1QDF4"/>
<name>A0A8S1QDF4_PARPR</name>
<accession>A0A8S1QDF4</accession>
<dbReference type="Pfam" id="PF00134">
    <property type="entry name" value="Cyclin_N"/>
    <property type="match status" value="1"/>
</dbReference>
<keyword evidence="3" id="KW-0131">Cell cycle</keyword>
<dbReference type="EMBL" id="CAJJDM010000161">
    <property type="protein sequence ID" value="CAD8113742.1"/>
    <property type="molecule type" value="Genomic_DNA"/>
</dbReference>
<protein>
    <recommendedName>
        <fullName evidence="9">Cyclin N-terminal domain-containing protein</fullName>
    </recommendedName>
</protein>
<dbReference type="CDD" id="cd20507">
    <property type="entry name" value="CYCLIN_CCNB1-like_rpt1"/>
    <property type="match status" value="1"/>
</dbReference>
<organism evidence="7 8">
    <name type="scientific">Paramecium primaurelia</name>
    <dbReference type="NCBI Taxonomy" id="5886"/>
    <lineage>
        <taxon>Eukaryota</taxon>
        <taxon>Sar</taxon>
        <taxon>Alveolata</taxon>
        <taxon>Ciliophora</taxon>
        <taxon>Intramacronucleata</taxon>
        <taxon>Oligohymenophorea</taxon>
        <taxon>Peniculida</taxon>
        <taxon>Parameciidae</taxon>
        <taxon>Paramecium</taxon>
    </lineage>
</organism>
<dbReference type="InterPro" id="IPR013763">
    <property type="entry name" value="Cyclin-like_dom"/>
</dbReference>
<evidence type="ECO:0000259" key="5">
    <source>
        <dbReference type="SMART" id="SM00385"/>
    </source>
</evidence>
<feature type="domain" description="Cyclin-like" evidence="5">
    <location>
        <begin position="203"/>
        <end position="283"/>
    </location>
</feature>
<dbReference type="OMA" id="MEHAYAT"/>
<keyword evidence="2 4" id="KW-0195">Cyclin</keyword>
<sequence>MKSNNENNYVRVSYNNFVTTRNRQFGNEITNIQRLPTRSTSQFICSKPMLKIEEETPLPVPEFVNPYVADIFEYLRVNQHKFMCQTPFYMNLQLDITNQMRSILIDWLVDVHLKFKLQSETLYMTINLIDRYLAKNTIMRNKLQLVGIASLFIASKYEEIYAPELKDFVCVCDNAYTKEEILEMESKILLTIQFQLTFTSPLKFLERQISGANLCDKINYASRMILELSLLDIKCLKFSSSLLATTAILLAINLLRSPQVLPSSLHYVDNQEDLRQCLQEFLPAIKLLESSNMTAIKRKYSLDKFNKIAEQLLAILHNQK</sequence>
<dbReference type="SMART" id="SM01332">
    <property type="entry name" value="Cyclin_C"/>
    <property type="match status" value="1"/>
</dbReference>
<dbReference type="InterPro" id="IPR048258">
    <property type="entry name" value="Cyclins_cyclin-box"/>
</dbReference>
<evidence type="ECO:0000256" key="2">
    <source>
        <dbReference type="ARBA" id="ARBA00023127"/>
    </source>
</evidence>
<evidence type="ECO:0000313" key="7">
    <source>
        <dbReference type="EMBL" id="CAD8113742.1"/>
    </source>
</evidence>
<evidence type="ECO:0000256" key="4">
    <source>
        <dbReference type="RuleBase" id="RU000383"/>
    </source>
</evidence>
<gene>
    <name evidence="7" type="ORF">PPRIM_AZ9-3.1.T1560084</name>
</gene>